<evidence type="ECO:0000313" key="4">
    <source>
        <dbReference type="RefSeq" id="XP_022241728.1"/>
    </source>
</evidence>
<dbReference type="CDD" id="cd17039">
    <property type="entry name" value="Ubl_ubiquitin_like"/>
    <property type="match status" value="1"/>
</dbReference>
<evidence type="ECO:0000256" key="1">
    <source>
        <dbReference type="SAM" id="MobiDB-lite"/>
    </source>
</evidence>
<dbReference type="SUPFAM" id="SSF54236">
    <property type="entry name" value="Ubiquitin-like"/>
    <property type="match status" value="1"/>
</dbReference>
<gene>
    <name evidence="4" type="primary">LOC106459517</name>
</gene>
<reference evidence="4" key="1">
    <citation type="submission" date="2025-08" db="UniProtKB">
        <authorList>
            <consortium name="RefSeq"/>
        </authorList>
    </citation>
    <scope>IDENTIFICATION</scope>
    <source>
        <tissue evidence="4">Muscle</tissue>
    </source>
</reference>
<dbReference type="PROSITE" id="PS50053">
    <property type="entry name" value="UBIQUITIN_2"/>
    <property type="match status" value="1"/>
</dbReference>
<dbReference type="PANTHER" id="PTHR21557">
    <property type="entry name" value="CORDON-BLEU"/>
    <property type="match status" value="1"/>
</dbReference>
<keyword evidence="3" id="KW-1185">Reference proteome</keyword>
<dbReference type="GeneID" id="106459517"/>
<dbReference type="RefSeq" id="XP_022241728.1">
    <property type="nucleotide sequence ID" value="XM_022386020.1"/>
</dbReference>
<accession>A0ABM1SDM3</accession>
<organism evidence="3 4">
    <name type="scientific">Limulus polyphemus</name>
    <name type="common">Atlantic horseshoe crab</name>
    <dbReference type="NCBI Taxonomy" id="6850"/>
    <lineage>
        <taxon>Eukaryota</taxon>
        <taxon>Metazoa</taxon>
        <taxon>Ecdysozoa</taxon>
        <taxon>Arthropoda</taxon>
        <taxon>Chelicerata</taxon>
        <taxon>Merostomata</taxon>
        <taxon>Xiphosura</taxon>
        <taxon>Limulidae</taxon>
        <taxon>Limulus</taxon>
    </lineage>
</organism>
<evidence type="ECO:0000313" key="3">
    <source>
        <dbReference type="Proteomes" id="UP000694941"/>
    </source>
</evidence>
<sequence>MEQMFKFIKRRNWLERSASSATCTGTRPKDKKTAPSPPVRNESVRLPIRNGTITYNITPVVSPSHGGDDSAIDELLEGRMDLDVVLPDNKKVSMTVERRTPMMDLLVKVATPNKIKPGGHMIQVHDKGHRCLFYNPSTPIGSLDTKTVYIVPKKQQTESKKLKFEQTFRLQIRLPHNQLIAYRFSLKETLGEVKQKVCKEKNLDPSMYHLVHPNHQDKILDANMTFEEYNCKEISLLSAKSIDANSSQVITL</sequence>
<proteinExistence type="predicted"/>
<feature type="region of interest" description="Disordered" evidence="1">
    <location>
        <begin position="18"/>
        <end position="42"/>
    </location>
</feature>
<dbReference type="Proteomes" id="UP000694941">
    <property type="component" value="Unplaced"/>
</dbReference>
<evidence type="ECO:0000259" key="2">
    <source>
        <dbReference type="PROSITE" id="PS50053"/>
    </source>
</evidence>
<dbReference type="Gene3D" id="3.10.20.90">
    <property type="entry name" value="Phosphatidylinositol 3-kinase Catalytic Subunit, Chain A, domain 1"/>
    <property type="match status" value="1"/>
</dbReference>
<name>A0ABM1SDM3_LIMPO</name>
<feature type="domain" description="Ubiquitin-like" evidence="2">
    <location>
        <begin position="168"/>
        <end position="233"/>
    </location>
</feature>
<protein>
    <submittedName>
        <fullName evidence="4">Cordon-bleu protein-like 1</fullName>
    </submittedName>
</protein>
<dbReference type="InterPro" id="IPR039895">
    <property type="entry name" value="COBL-like"/>
</dbReference>
<dbReference type="PANTHER" id="PTHR21557:SF2">
    <property type="entry name" value="CORDON-BLEU PROTEIN-LIKE 1"/>
    <property type="match status" value="1"/>
</dbReference>
<dbReference type="InterPro" id="IPR029071">
    <property type="entry name" value="Ubiquitin-like_domsf"/>
</dbReference>
<dbReference type="InterPro" id="IPR000626">
    <property type="entry name" value="Ubiquitin-like_dom"/>
</dbReference>